<dbReference type="AlphaFoldDB" id="A0A1I7JMK8"/>
<dbReference type="EMBL" id="FPBX01000028">
    <property type="protein sequence ID" value="SFU86399.1"/>
    <property type="molecule type" value="Genomic_DNA"/>
</dbReference>
<dbReference type="RefSeq" id="WP_054256744.1">
    <property type="nucleotide sequence ID" value="NZ_CYIG01000023.1"/>
</dbReference>
<organism evidence="1 2">
    <name type="scientific">Paenacidovorax caeni</name>
    <dbReference type="NCBI Taxonomy" id="343013"/>
    <lineage>
        <taxon>Bacteria</taxon>
        <taxon>Pseudomonadati</taxon>
        <taxon>Pseudomonadota</taxon>
        <taxon>Betaproteobacteria</taxon>
        <taxon>Burkholderiales</taxon>
        <taxon>Comamonadaceae</taxon>
        <taxon>Paenacidovorax</taxon>
    </lineage>
</organism>
<dbReference type="OrthoDB" id="8768428at2"/>
<keyword evidence="2" id="KW-1185">Reference proteome</keyword>
<dbReference type="Proteomes" id="UP000183656">
    <property type="component" value="Unassembled WGS sequence"/>
</dbReference>
<dbReference type="STRING" id="343013.SAMN04489707_10281"/>
<sequence>MEELDQLELARGWARDDIVVGARWPLAFHQLRRSLAVYAHRSGIVSLPALKAQLQHITQEMASYYADGFSKAVNLVFDKTHFSHDWKAAKAESSYFAYAFGVLFSDEDLLGRGAQRMANTVESRSRQDTLRLFEENKLAYRETPLGGCVSTEDCKTDPLEPIPYDCLESNCVNLVVYGKRLEHVIKHQEVAVATLASDETGSVEHRLEASHLKVLLKARERLQKVVL</sequence>
<protein>
    <submittedName>
        <fullName evidence="1">Uncharacterized protein</fullName>
    </submittedName>
</protein>
<name>A0A1I7JMK8_9BURK</name>
<accession>A0A1I7JMK8</accession>
<evidence type="ECO:0000313" key="1">
    <source>
        <dbReference type="EMBL" id="SFU86399.1"/>
    </source>
</evidence>
<reference evidence="1 2" key="1">
    <citation type="submission" date="2016-10" db="EMBL/GenBank/DDBJ databases">
        <authorList>
            <person name="de Groot N.N."/>
        </authorList>
    </citation>
    <scope>NUCLEOTIDE SEQUENCE [LARGE SCALE GENOMIC DNA]</scope>
    <source>
        <strain evidence="1 2">R-24608</strain>
    </source>
</reference>
<proteinExistence type="predicted"/>
<evidence type="ECO:0000313" key="2">
    <source>
        <dbReference type="Proteomes" id="UP000183656"/>
    </source>
</evidence>
<gene>
    <name evidence="1" type="ORF">SAMN04489707_10281</name>
</gene>